<feature type="region of interest" description="Disordered" evidence="1">
    <location>
        <begin position="135"/>
        <end position="169"/>
    </location>
</feature>
<keyword evidence="2" id="KW-0418">Kinase</keyword>
<feature type="region of interest" description="Disordered" evidence="1">
    <location>
        <begin position="475"/>
        <end position="506"/>
    </location>
</feature>
<evidence type="ECO:0000313" key="2">
    <source>
        <dbReference type="EMBL" id="KAJ7982050.1"/>
    </source>
</evidence>
<dbReference type="Proteomes" id="UP001163823">
    <property type="component" value="Chromosome 1"/>
</dbReference>
<name>A0AAD7QIB5_QUISA</name>
<dbReference type="EMBL" id="JARAOO010000001">
    <property type="protein sequence ID" value="KAJ7982050.1"/>
    <property type="molecule type" value="Genomic_DNA"/>
</dbReference>
<evidence type="ECO:0000313" key="3">
    <source>
        <dbReference type="Proteomes" id="UP001163823"/>
    </source>
</evidence>
<comment type="caution">
    <text evidence="2">The sequence shown here is derived from an EMBL/GenBank/DDBJ whole genome shotgun (WGS) entry which is preliminary data.</text>
</comment>
<dbReference type="AlphaFoldDB" id="A0AAD7QIB5"/>
<proteinExistence type="predicted"/>
<accession>A0AAD7QIB5</accession>
<keyword evidence="3" id="KW-1185">Reference proteome</keyword>
<feature type="compositionally biased region" description="Polar residues" evidence="1">
    <location>
        <begin position="203"/>
        <end position="216"/>
    </location>
</feature>
<protein>
    <submittedName>
        <fullName evidence="2">Serine/threonine-protein kinase CTR1</fullName>
    </submittedName>
</protein>
<reference evidence="2 3" key="1">
    <citation type="journal article" date="2023" name="Science">
        <title>Elucidation of the pathway for biosynthesis of saponin adjuvants from the soapbark tree.</title>
        <authorList>
            <person name="Reed J."/>
            <person name="Orme A."/>
            <person name="El-Demerdash A."/>
            <person name="Owen C."/>
            <person name="Martin L.B.B."/>
            <person name="Misra R.C."/>
            <person name="Kikuchi S."/>
            <person name="Rejzek M."/>
            <person name="Martin A.C."/>
            <person name="Harkess A."/>
            <person name="Leebens-Mack J."/>
            <person name="Louveau T."/>
            <person name="Stephenson M.J."/>
            <person name="Osbourn A."/>
        </authorList>
    </citation>
    <scope>NUCLEOTIDE SEQUENCE [LARGE SCALE GENOMIC DNA]</scope>
    <source>
        <strain evidence="2">S10</strain>
    </source>
</reference>
<organism evidence="2 3">
    <name type="scientific">Quillaja saponaria</name>
    <name type="common">Soap bark tree</name>
    <dbReference type="NCBI Taxonomy" id="32244"/>
    <lineage>
        <taxon>Eukaryota</taxon>
        <taxon>Viridiplantae</taxon>
        <taxon>Streptophyta</taxon>
        <taxon>Embryophyta</taxon>
        <taxon>Tracheophyta</taxon>
        <taxon>Spermatophyta</taxon>
        <taxon>Magnoliopsida</taxon>
        <taxon>eudicotyledons</taxon>
        <taxon>Gunneridae</taxon>
        <taxon>Pentapetalae</taxon>
        <taxon>rosids</taxon>
        <taxon>fabids</taxon>
        <taxon>Fabales</taxon>
        <taxon>Quillajaceae</taxon>
        <taxon>Quillaja</taxon>
    </lineage>
</organism>
<keyword evidence="2" id="KW-0808">Transferase</keyword>
<feature type="region of interest" description="Disordered" evidence="1">
    <location>
        <begin position="201"/>
        <end position="232"/>
    </location>
</feature>
<feature type="region of interest" description="Disordered" evidence="1">
    <location>
        <begin position="249"/>
        <end position="286"/>
    </location>
</feature>
<gene>
    <name evidence="2" type="ORF">O6P43_001223</name>
</gene>
<dbReference type="GO" id="GO:0016301">
    <property type="term" value="F:kinase activity"/>
    <property type="evidence" value="ECO:0007669"/>
    <property type="project" value="UniProtKB-KW"/>
</dbReference>
<evidence type="ECO:0000256" key="1">
    <source>
        <dbReference type="SAM" id="MobiDB-lite"/>
    </source>
</evidence>
<sequence length="506" mass="55044">MMEECNDLEDREGSQKLRMFLFSMSDLDDAQFGLGSVDGDSEVHYVVAVNGMGMGSRKNSILHGESSSANNLNELDVHNIGRETSKVVAGVSAAHFTGNMVSPSPVHSLQSILPISVNALEPYPHFYGGQTMHREETGQYPLPHGNNPSNNSSLGETPISMPPHGNIKINQQGVQNEGLTHSGLHVHNSELPVQQVRKIGDGSVQQESDSGSTYPSEKQELAPSQPFDGSLKNNFHVAPAAITMSEGHLPILPSKNKGKHQESEKAPSLVGAVTSTQIPKSSEGDLYSTSTSTFCPSYVDPVTNVIDLSCLEPPPLPKRVYCSERIPREQAELRNRSSKSDDTHGSQFLTSHLCSDNQQGSVTYCGDRLLNNGNLPNPTEQLKSTAKPVNTDDHCINDGLAQLQQYKQLPDAIHHMNPKCSQHMGSELKQILQNNSNSKDATDEAWVLKSDMETNNHNKLLLDETPDAATQIPSMHQVSSLKHNDDPASNLPEVNWGETGVQGSKQ</sequence>
<feature type="compositionally biased region" description="Polar residues" evidence="1">
    <location>
        <begin position="146"/>
        <end position="155"/>
    </location>
</feature>
<dbReference type="KEGG" id="qsa:O6P43_001223"/>